<evidence type="ECO:0000256" key="5">
    <source>
        <dbReference type="ARBA" id="ARBA00022840"/>
    </source>
</evidence>
<dbReference type="InterPro" id="IPR027417">
    <property type="entry name" value="P-loop_NTPase"/>
</dbReference>
<protein>
    <recommendedName>
        <fullName evidence="12">Orc1-like AAA ATPase domain-containing protein</fullName>
    </recommendedName>
</protein>
<dbReference type="Proteomes" id="UP000001640">
    <property type="component" value="Chromosome 8"/>
</dbReference>
<dbReference type="PANTHER" id="PTHR12705:SF0">
    <property type="entry name" value="ORIGIN RECOGNITION COMPLEX SUBUNIT 5"/>
    <property type="match status" value="1"/>
</dbReference>
<evidence type="ECO:0000313" key="10">
    <source>
        <dbReference type="EMBL" id="CCC71659.1"/>
    </source>
</evidence>
<accession>G0VJI0</accession>
<keyword evidence="11" id="KW-1185">Reference proteome</keyword>
<dbReference type="GeneID" id="96905336"/>
<dbReference type="InterPro" id="IPR041664">
    <property type="entry name" value="AAA_16"/>
</dbReference>
<keyword evidence="4" id="KW-0547">Nucleotide-binding</keyword>
<dbReference type="AlphaFoldDB" id="G0VJI0"/>
<dbReference type="Pfam" id="PF14630">
    <property type="entry name" value="ORC5_C"/>
    <property type="match status" value="1"/>
</dbReference>
<gene>
    <name evidence="10" type="primary">NCAS0H03490</name>
    <name evidence="10" type="ordered locus">NCAS_0H03490</name>
</gene>
<dbReference type="GO" id="GO:0006267">
    <property type="term" value="P:pre-replicative complex assembly involved in nuclear cell cycle DNA replication"/>
    <property type="evidence" value="ECO:0007669"/>
    <property type="project" value="EnsemblFungi"/>
</dbReference>
<evidence type="ECO:0008006" key="12">
    <source>
        <dbReference type="Google" id="ProtNLM"/>
    </source>
</evidence>
<dbReference type="InterPro" id="IPR048866">
    <property type="entry name" value="ORC5_lid"/>
</dbReference>
<organism evidence="10 11">
    <name type="scientific">Naumovozyma castellii</name>
    <name type="common">Yeast</name>
    <name type="synonym">Saccharomyces castellii</name>
    <dbReference type="NCBI Taxonomy" id="27288"/>
    <lineage>
        <taxon>Eukaryota</taxon>
        <taxon>Fungi</taxon>
        <taxon>Dikarya</taxon>
        <taxon>Ascomycota</taxon>
        <taxon>Saccharomycotina</taxon>
        <taxon>Saccharomycetes</taxon>
        <taxon>Saccharomycetales</taxon>
        <taxon>Saccharomycetaceae</taxon>
        <taxon>Naumovozyma</taxon>
    </lineage>
</organism>
<dbReference type="GO" id="GO:0031261">
    <property type="term" value="C:DNA replication preinitiation complex"/>
    <property type="evidence" value="ECO:0007669"/>
    <property type="project" value="EnsemblFungi"/>
</dbReference>
<dbReference type="RefSeq" id="XP_003678006.1">
    <property type="nucleotide sequence ID" value="XM_003677958.1"/>
</dbReference>
<dbReference type="FunCoup" id="G0VJI0">
    <property type="interactions" value="959"/>
</dbReference>
<dbReference type="InterPro" id="IPR020796">
    <property type="entry name" value="ORC5"/>
</dbReference>
<dbReference type="PANTHER" id="PTHR12705">
    <property type="entry name" value="ORIGIN RECOGNITION COMPLEX SUBUNIT 5"/>
    <property type="match status" value="1"/>
</dbReference>
<evidence type="ECO:0000259" key="9">
    <source>
        <dbReference type="Pfam" id="PF21639"/>
    </source>
</evidence>
<feature type="domain" description="Origin recognition complex subunit 5 C-terminal" evidence="8">
    <location>
        <begin position="335"/>
        <end position="485"/>
    </location>
</feature>
<comment type="similarity">
    <text evidence="2">Belongs to the ORC5 family.</text>
</comment>
<name>G0VJI0_NAUCA</name>
<comment type="subcellular location">
    <subcellularLocation>
        <location evidence="1">Nucleus</location>
    </subcellularLocation>
</comment>
<proteinExistence type="inferred from homology"/>
<dbReference type="GO" id="GO:0005656">
    <property type="term" value="C:nuclear pre-replicative complex"/>
    <property type="evidence" value="ECO:0007669"/>
    <property type="project" value="EnsemblFungi"/>
</dbReference>
<evidence type="ECO:0000256" key="3">
    <source>
        <dbReference type="ARBA" id="ARBA00022705"/>
    </source>
</evidence>
<dbReference type="GO" id="GO:0005524">
    <property type="term" value="F:ATP binding"/>
    <property type="evidence" value="ECO:0007669"/>
    <property type="project" value="EnsemblFungi"/>
</dbReference>
<dbReference type="STRING" id="1064592.G0VJI0"/>
<dbReference type="GO" id="GO:0003688">
    <property type="term" value="F:DNA replication origin binding"/>
    <property type="evidence" value="ECO:0007669"/>
    <property type="project" value="EnsemblFungi"/>
</dbReference>
<evidence type="ECO:0000256" key="4">
    <source>
        <dbReference type="ARBA" id="ARBA00022741"/>
    </source>
</evidence>
<evidence type="ECO:0000313" key="11">
    <source>
        <dbReference type="Proteomes" id="UP000001640"/>
    </source>
</evidence>
<dbReference type="HOGENOM" id="CLU_028223_2_1_1"/>
<evidence type="ECO:0000256" key="2">
    <source>
        <dbReference type="ARBA" id="ARBA00006269"/>
    </source>
</evidence>
<evidence type="ECO:0000256" key="1">
    <source>
        <dbReference type="ARBA" id="ARBA00004123"/>
    </source>
</evidence>
<dbReference type="Pfam" id="PF13191">
    <property type="entry name" value="AAA_16"/>
    <property type="match status" value="1"/>
</dbReference>
<feature type="domain" description="Orc1-like AAA ATPase" evidence="7">
    <location>
        <begin position="24"/>
        <end position="173"/>
    </location>
</feature>
<sequence>MIVVNIKRIEDNSTRQKMAQVPGLLFRESQLNLLNAFITDDPSTTASNLVLQGCNGSGKAFTIRKFFEHYHPNALNVWVYPIELVSWRPLLQAVTRLVQKILKSRYPSIHVNQFDPMEVEELYQFVKALHFILNQYNEHIQETTNLFITLDGFDTLFDLDLILLVNFLKLHELLSQDSKVQLKFIYLIEDESFLSKYATYMIPTITFPRYDQNEILEILLLSRGKELMNAKPFQMALKDLDINDDEQFNIMANFIQLITQSFHSYTGNDISALNDLIDSKWEQYISYMNERTIMNPIQLYRASVKLFISTDESLCDDDQEEEFTINERKEQTYDLSIMSKYLLMAAYICSYLGQKYDRNIFSRKTNITRGRGGSGRRKKQEINPRYLQASLFHLERLLAIFQAIYPKELETVSGSLASLGEDNLMRANVEVFQNLAELHSLKLIATTTAKNIDFLNYKVKWKVNVPWEIIEEISNSLDFDIGQYFNAVHE</sequence>
<dbReference type="GO" id="GO:0006270">
    <property type="term" value="P:DNA replication initiation"/>
    <property type="evidence" value="ECO:0007669"/>
    <property type="project" value="EnsemblFungi"/>
</dbReference>
<reference key="2">
    <citation type="submission" date="2011-08" db="EMBL/GenBank/DDBJ databases">
        <title>Genome sequence of Naumovozyma castellii.</title>
        <authorList>
            <person name="Gordon J.L."/>
            <person name="Armisen D."/>
            <person name="Proux-Wera E."/>
            <person name="OhEigeartaigh S.S."/>
            <person name="Byrne K.P."/>
            <person name="Wolfe K.H."/>
        </authorList>
    </citation>
    <scope>NUCLEOTIDE SEQUENCE</scope>
    <source>
        <strain>Type strain:CBS 4309</strain>
    </source>
</reference>
<keyword evidence="3" id="KW-0235">DNA replication</keyword>
<dbReference type="eggNOG" id="KOG2543">
    <property type="taxonomic scope" value="Eukaryota"/>
</dbReference>
<evidence type="ECO:0000259" key="7">
    <source>
        <dbReference type="Pfam" id="PF13191"/>
    </source>
</evidence>
<dbReference type="OrthoDB" id="365981at2759"/>
<keyword evidence="6" id="KW-0539">Nucleus</keyword>
<dbReference type="GO" id="GO:0030466">
    <property type="term" value="P:silent mating-type cassette heterochromatin formation"/>
    <property type="evidence" value="ECO:0007669"/>
    <property type="project" value="EnsemblFungi"/>
</dbReference>
<keyword evidence="5" id="KW-0067">ATP-binding</keyword>
<dbReference type="Gene3D" id="3.40.50.300">
    <property type="entry name" value="P-loop containing nucleotide triphosphate hydrolases"/>
    <property type="match status" value="1"/>
</dbReference>
<dbReference type="OMA" id="AYICSYL"/>
<dbReference type="InterPro" id="IPR047088">
    <property type="entry name" value="ORC5_C"/>
</dbReference>
<dbReference type="KEGG" id="ncs:NCAS_0H03490"/>
<dbReference type="Gene3D" id="1.10.8.60">
    <property type="match status" value="1"/>
</dbReference>
<dbReference type="SUPFAM" id="SSF52540">
    <property type="entry name" value="P-loop containing nucleoside triphosphate hydrolases"/>
    <property type="match status" value="1"/>
</dbReference>
<reference evidence="10 11" key="1">
    <citation type="journal article" date="2011" name="Proc. Natl. Acad. Sci. U.S.A.">
        <title>Evolutionary erosion of yeast sex chromosomes by mating-type switching accidents.</title>
        <authorList>
            <person name="Gordon J.L."/>
            <person name="Armisen D."/>
            <person name="Proux-Wera E."/>
            <person name="Oheigeartaigh S.S."/>
            <person name="Byrne K.P."/>
            <person name="Wolfe K.H."/>
        </authorList>
    </citation>
    <scope>NUCLEOTIDE SEQUENCE [LARGE SCALE GENOMIC DNA]</scope>
    <source>
        <strain evidence="11">ATCC 76901 / BCRC 22586 / CBS 4309 / NBRC 1992 / NRRL Y-12630</strain>
    </source>
</reference>
<dbReference type="Pfam" id="PF21639">
    <property type="entry name" value="ORC5_lid"/>
    <property type="match status" value="1"/>
</dbReference>
<evidence type="ECO:0000259" key="8">
    <source>
        <dbReference type="Pfam" id="PF14630"/>
    </source>
</evidence>
<feature type="domain" description="ORC5 lid" evidence="9">
    <location>
        <begin position="252"/>
        <end position="307"/>
    </location>
</feature>
<dbReference type="EMBL" id="HE576759">
    <property type="protein sequence ID" value="CCC71659.1"/>
    <property type="molecule type" value="Genomic_DNA"/>
</dbReference>
<dbReference type="InParanoid" id="G0VJI0"/>
<evidence type="ECO:0000256" key="6">
    <source>
        <dbReference type="ARBA" id="ARBA00023242"/>
    </source>
</evidence>
<dbReference type="GO" id="GO:0005664">
    <property type="term" value="C:nuclear origin of replication recognition complex"/>
    <property type="evidence" value="ECO:0007669"/>
    <property type="project" value="EnsemblFungi"/>
</dbReference>